<dbReference type="Gramene" id="TVU01446">
    <property type="protein sequence ID" value="TVU01446"/>
    <property type="gene ID" value="EJB05_53096"/>
</dbReference>
<organism evidence="2 4">
    <name type="scientific">Eragrostis curvula</name>
    <name type="common">weeping love grass</name>
    <dbReference type="NCBI Taxonomy" id="38414"/>
    <lineage>
        <taxon>Eukaryota</taxon>
        <taxon>Viridiplantae</taxon>
        <taxon>Streptophyta</taxon>
        <taxon>Embryophyta</taxon>
        <taxon>Tracheophyta</taxon>
        <taxon>Spermatophyta</taxon>
        <taxon>Magnoliopsida</taxon>
        <taxon>Liliopsida</taxon>
        <taxon>Poales</taxon>
        <taxon>Poaceae</taxon>
        <taxon>PACMAD clade</taxon>
        <taxon>Chloridoideae</taxon>
        <taxon>Eragrostideae</taxon>
        <taxon>Eragrostidinae</taxon>
        <taxon>Eragrostis</taxon>
    </lineage>
</organism>
<protein>
    <submittedName>
        <fullName evidence="2">Uncharacterized protein</fullName>
    </submittedName>
</protein>
<sequence length="129" mass="13178">MEAATNGIACNDAVVEGDGSFRAKQEMATAMSSGQGGDGTMQTTTADSRPTRLLAEARRLMEAASTGMKGPRNDAVVQGDGSFRAKQEMATATSSGQGGYETMQTTTADSRPTAPGNSPGIGNKGEIIN</sequence>
<accession>A0A5J9SR50</accession>
<proteinExistence type="predicted"/>
<gene>
    <name evidence="3" type="ORF">EJB05_48717</name>
    <name evidence="2" type="ORF">EJB05_53096</name>
</gene>
<evidence type="ECO:0000313" key="2">
    <source>
        <dbReference type="EMBL" id="TVU01446.1"/>
    </source>
</evidence>
<evidence type="ECO:0000313" key="3">
    <source>
        <dbReference type="EMBL" id="TVU05551.1"/>
    </source>
</evidence>
<dbReference type="EMBL" id="RWGY01000445">
    <property type="protein sequence ID" value="TVU01446.1"/>
    <property type="molecule type" value="Genomic_DNA"/>
</dbReference>
<evidence type="ECO:0000256" key="1">
    <source>
        <dbReference type="SAM" id="MobiDB-lite"/>
    </source>
</evidence>
<dbReference type="Proteomes" id="UP000324897">
    <property type="component" value="Unassembled WGS sequence"/>
</dbReference>
<reference evidence="2 4" key="1">
    <citation type="journal article" date="2019" name="Sci. Rep.">
        <title>A high-quality genome of Eragrostis curvula grass provides insights into Poaceae evolution and supports new strategies to enhance forage quality.</title>
        <authorList>
            <person name="Carballo J."/>
            <person name="Santos B.A.C.M."/>
            <person name="Zappacosta D."/>
            <person name="Garbus I."/>
            <person name="Selva J.P."/>
            <person name="Gallo C.A."/>
            <person name="Diaz A."/>
            <person name="Albertini E."/>
            <person name="Caccamo M."/>
            <person name="Echenique V."/>
        </authorList>
    </citation>
    <scope>NUCLEOTIDE SEQUENCE [LARGE SCALE GENOMIC DNA]</scope>
    <source>
        <strain evidence="4">cv. Victoria</strain>
        <tissue evidence="2">Leaf</tissue>
    </source>
</reference>
<keyword evidence="4" id="KW-1185">Reference proteome</keyword>
<name>A0A5J9SR50_9POAL</name>
<feature type="non-terminal residue" evidence="2">
    <location>
        <position position="1"/>
    </location>
</feature>
<dbReference type="OrthoDB" id="672683at2759"/>
<feature type="region of interest" description="Disordered" evidence="1">
    <location>
        <begin position="25"/>
        <end position="50"/>
    </location>
</feature>
<feature type="region of interest" description="Disordered" evidence="1">
    <location>
        <begin position="86"/>
        <end position="129"/>
    </location>
</feature>
<evidence type="ECO:0000313" key="4">
    <source>
        <dbReference type="Proteomes" id="UP000324897"/>
    </source>
</evidence>
<dbReference type="AlphaFoldDB" id="A0A5J9SR50"/>
<dbReference type="Gramene" id="TVU05551">
    <property type="protein sequence ID" value="TVU05551"/>
    <property type="gene ID" value="EJB05_48717"/>
</dbReference>
<dbReference type="EMBL" id="RWGY01000051">
    <property type="protein sequence ID" value="TVU05551.1"/>
    <property type="molecule type" value="Genomic_DNA"/>
</dbReference>
<comment type="caution">
    <text evidence="2">The sequence shown here is derived from an EMBL/GenBank/DDBJ whole genome shotgun (WGS) entry which is preliminary data.</text>
</comment>